<protein>
    <recommendedName>
        <fullName evidence="3">Integrase catalytic domain-containing protein</fullName>
    </recommendedName>
</protein>
<evidence type="ECO:0000256" key="2">
    <source>
        <dbReference type="PROSITE-ProRule" id="PRU00504"/>
    </source>
</evidence>
<dbReference type="Pfam" id="PF24764">
    <property type="entry name" value="rva_4"/>
    <property type="match status" value="1"/>
</dbReference>
<evidence type="ECO:0000313" key="5">
    <source>
        <dbReference type="Proteomes" id="UP000225706"/>
    </source>
</evidence>
<evidence type="ECO:0000259" key="3">
    <source>
        <dbReference type="PROSITE" id="PS50994"/>
    </source>
</evidence>
<dbReference type="InterPro" id="IPR058913">
    <property type="entry name" value="Integrase_dom_put"/>
</dbReference>
<dbReference type="InterPro" id="IPR001584">
    <property type="entry name" value="Integrase_cat-core"/>
</dbReference>
<feature type="repeat" description="NHL" evidence="2">
    <location>
        <begin position="247"/>
        <end position="331"/>
    </location>
</feature>
<dbReference type="GO" id="GO:0015074">
    <property type="term" value="P:DNA integration"/>
    <property type="evidence" value="ECO:0007669"/>
    <property type="project" value="InterPro"/>
</dbReference>
<dbReference type="PANTHER" id="PTHR46791">
    <property type="entry name" value="EXPRESSED PROTEIN"/>
    <property type="match status" value="1"/>
</dbReference>
<organism evidence="4 5">
    <name type="scientific">Stylophora pistillata</name>
    <name type="common">Smooth cauliflower coral</name>
    <dbReference type="NCBI Taxonomy" id="50429"/>
    <lineage>
        <taxon>Eukaryota</taxon>
        <taxon>Metazoa</taxon>
        <taxon>Cnidaria</taxon>
        <taxon>Anthozoa</taxon>
        <taxon>Hexacorallia</taxon>
        <taxon>Scleractinia</taxon>
        <taxon>Astrocoeniina</taxon>
        <taxon>Pocilloporidae</taxon>
        <taxon>Stylophora</taxon>
    </lineage>
</organism>
<dbReference type="PANTHER" id="PTHR46791:SF5">
    <property type="entry name" value="CLR5 DOMAIN-CONTAINING PROTEIN-RELATED"/>
    <property type="match status" value="1"/>
</dbReference>
<feature type="domain" description="Integrase catalytic" evidence="3">
    <location>
        <begin position="596"/>
        <end position="777"/>
    </location>
</feature>
<dbReference type="SUPFAM" id="SSF75011">
    <property type="entry name" value="3-carboxy-cis,cis-mucoante lactonizing enzyme"/>
    <property type="match status" value="1"/>
</dbReference>
<accession>A0A2B4S8F9</accession>
<dbReference type="InterPro" id="IPR001258">
    <property type="entry name" value="NHL_repeat"/>
</dbReference>
<dbReference type="Gene3D" id="3.30.420.10">
    <property type="entry name" value="Ribonuclease H-like superfamily/Ribonuclease H"/>
    <property type="match status" value="1"/>
</dbReference>
<comment type="caution">
    <text evidence="4">The sequence shown here is derived from an EMBL/GenBank/DDBJ whole genome shotgun (WGS) entry which is preliminary data.</text>
</comment>
<dbReference type="PROSITE" id="PS50994">
    <property type="entry name" value="INTEGRASE"/>
    <property type="match status" value="1"/>
</dbReference>
<name>A0A2B4S8F9_STYPI</name>
<evidence type="ECO:0000256" key="1">
    <source>
        <dbReference type="ARBA" id="ARBA00022737"/>
    </source>
</evidence>
<sequence>MSSIVTAVFKSTIGLLVNKGRDKVAEKLKDGDVTDKKIRGLIVREIDDVESKLDGLARKDLLASISFFEEGIELLYEVFEEARSIREPDETSAVTADASSVVERMKNLDLAELDESAAQKLSEAKTRFEKARIDATRAFANEALTISDRILAMQYRVMAIILKTLKTGIQVVRGFLSRKERRKNVVEVCHVNRVIYDVTRTVGEDTHLWIWPPVDIGENKIDPLSDTRVTKVLVEQGMEHCCVTPWSFGQEGEEWHKLKEPTGIATNSSGEFFVADGENLKMFESSVKPLNQGLSVSAGKVVVHSEQLKIVVPLGQLVLATSRRVVVYDTDGNFVHSFGEDMHNSLYITVCNDGDVLDLTASCVRIFSDEGDYLNKFQLQSNDCIYSRITFHPGGEHVVIAGCESEKNLLHVEIYAKDGIGVMALLGIAFQFFSGILIDSWCRELTELGLRNTPNCTHLAVYLVSSPERTVNGGPGRPKYEINEETLLHLRALGFKWKDIAELLLVSRWTLWRRVRELGISEETGFTIIGNTDLDEIVRAFMNVQGGLVGYSMVHGHLRSKGINVQRQRIRASISRVDPINCRLRWATVVSRRAYSVPGPNSLWHIDGHHSLITWGFVIHGCIDGYSRLICFLKCSTNNRKETVEGLFLQSVEKYSWPSRIRTDHGGENVLTWERMNAFRGHDRGSVLIGTSTRNQRIERLWRDVFRCFGNVFYYTFKSMEESGLLDVTNPLHLFVLHYVYLPRINAAIDSFVEAWNKHPIRTERNWSPEQIWSNGMIDRVNGRLTAVADVRSEANISGHEHEWYGFDPDAPPPPDDGLSTVQVNEVDLNLPDNIISRLSNEINPLGNSSAFAIDIFQRALEFLENLLSTHSSQWRGILLNDDILNVRELSNI</sequence>
<dbReference type="Gene3D" id="2.120.10.30">
    <property type="entry name" value="TolB, C-terminal domain"/>
    <property type="match status" value="1"/>
</dbReference>
<dbReference type="PROSITE" id="PS51125">
    <property type="entry name" value="NHL"/>
    <property type="match status" value="1"/>
</dbReference>
<dbReference type="InterPro" id="IPR011042">
    <property type="entry name" value="6-blade_b-propeller_TolB-like"/>
</dbReference>
<keyword evidence="1" id="KW-0677">Repeat</keyword>
<proteinExistence type="predicted"/>
<dbReference type="Proteomes" id="UP000225706">
    <property type="component" value="Unassembled WGS sequence"/>
</dbReference>
<dbReference type="InterPro" id="IPR036397">
    <property type="entry name" value="RNaseH_sf"/>
</dbReference>
<dbReference type="EMBL" id="LSMT01000114">
    <property type="protein sequence ID" value="PFX26954.1"/>
    <property type="molecule type" value="Genomic_DNA"/>
</dbReference>
<evidence type="ECO:0000313" key="4">
    <source>
        <dbReference type="EMBL" id="PFX26954.1"/>
    </source>
</evidence>
<dbReference type="InterPro" id="IPR012337">
    <property type="entry name" value="RNaseH-like_sf"/>
</dbReference>
<reference evidence="5" key="1">
    <citation type="journal article" date="2017" name="bioRxiv">
        <title>Comparative analysis of the genomes of Stylophora pistillata and Acropora digitifera provides evidence for extensive differences between species of corals.</title>
        <authorList>
            <person name="Voolstra C.R."/>
            <person name="Li Y."/>
            <person name="Liew Y.J."/>
            <person name="Baumgarten S."/>
            <person name="Zoccola D."/>
            <person name="Flot J.-F."/>
            <person name="Tambutte S."/>
            <person name="Allemand D."/>
            <person name="Aranda M."/>
        </authorList>
    </citation>
    <scope>NUCLEOTIDE SEQUENCE [LARGE SCALE GENOMIC DNA]</scope>
</reference>
<dbReference type="OrthoDB" id="5980098at2759"/>
<dbReference type="AlphaFoldDB" id="A0A2B4S8F9"/>
<gene>
    <name evidence="4" type="ORF">AWC38_SpisGene8338</name>
</gene>
<keyword evidence="5" id="KW-1185">Reference proteome</keyword>
<dbReference type="GO" id="GO:0003676">
    <property type="term" value="F:nucleic acid binding"/>
    <property type="evidence" value="ECO:0007669"/>
    <property type="project" value="InterPro"/>
</dbReference>
<dbReference type="SUPFAM" id="SSF53098">
    <property type="entry name" value="Ribonuclease H-like"/>
    <property type="match status" value="1"/>
</dbReference>